<accession>A0A2T7T6T6</accession>
<dbReference type="PANTHER" id="PTHR33361">
    <property type="entry name" value="GLR0591 PROTEIN"/>
    <property type="match status" value="1"/>
</dbReference>
<dbReference type="EMBL" id="AZSP01000167">
    <property type="protein sequence ID" value="PVE10854.1"/>
    <property type="molecule type" value="Genomic_DNA"/>
</dbReference>
<dbReference type="Proteomes" id="UP000245992">
    <property type="component" value="Unassembled WGS sequence"/>
</dbReference>
<dbReference type="OrthoDB" id="9760040at2"/>
<proteinExistence type="predicted"/>
<reference evidence="1 2" key="1">
    <citation type="submission" date="2013-12" db="EMBL/GenBank/DDBJ databases">
        <title>Annotated genome of Streptomyces scopuliridis.</title>
        <authorList>
            <person name="Olson J.B."/>
        </authorList>
    </citation>
    <scope>NUCLEOTIDE SEQUENCE [LARGE SCALE GENOMIC DNA]</scope>
    <source>
        <strain evidence="1 2">RB72</strain>
    </source>
</reference>
<dbReference type="PANTHER" id="PTHR33361:SF2">
    <property type="entry name" value="DUF885 DOMAIN-CONTAINING PROTEIN"/>
    <property type="match status" value="1"/>
</dbReference>
<sequence>MSDTSGSALPRQVADAYVDALIELDPITGTYLGVAESSRRLPDFSPAGQQAVADLGRATLARLDVAETLPGADSDAERRCGRLLRERLTAELAVHDADEGLRLVSNIHSPVHHLRDAFPLTPAETDEDWSAIAERLRAVPAALAGYRESLALGLERELLGGPRPTATFIEQLTEWVGEERGWFEDFVSAGPDSLRTELDAAARSATAALAELRDWMREVYAPAVEGAPDTVGRERYARWSRYFNGTDLDLDEAYAYGWSEYHRLRAEMTTEAEKILPGAGPWEALAHLDEHGEHIEGVDEVRVWLQKLMDEAIDALDGTHFELAERVRRVESRIAPPGGAAAPYYTGPSEDFSRPGRTWLPTMGETRFPVYDLVSTWYHEGVPGHHLQIAQWTHVADQLSRYQASVGQVSANAEGWALYAERLMDELGFLPDAERRLGYLDAQMMRACRVIVDIGMHLELEIPADSPFHPGERWTPELAQEFFGNHSGRPADFVESELTRYLSMPAQAIGYKLGERAWLLGRENARRAHGDAFDAKAWHMAALSQGSLGLDDLVDELSKL</sequence>
<comment type="caution">
    <text evidence="1">The sequence shown here is derived from an EMBL/GenBank/DDBJ whole genome shotgun (WGS) entry which is preliminary data.</text>
</comment>
<dbReference type="RefSeq" id="WP_030355839.1">
    <property type="nucleotide sequence ID" value="NZ_AZSP01000167.1"/>
</dbReference>
<dbReference type="Pfam" id="PF05960">
    <property type="entry name" value="DUF885"/>
    <property type="match status" value="1"/>
</dbReference>
<dbReference type="InterPro" id="IPR010281">
    <property type="entry name" value="DUF885"/>
</dbReference>
<organism evidence="1 2">
    <name type="scientific">Streptomyces scopuliridis RB72</name>
    <dbReference type="NCBI Taxonomy" id="1440053"/>
    <lineage>
        <taxon>Bacteria</taxon>
        <taxon>Bacillati</taxon>
        <taxon>Actinomycetota</taxon>
        <taxon>Actinomycetes</taxon>
        <taxon>Kitasatosporales</taxon>
        <taxon>Streptomycetaceae</taxon>
        <taxon>Streptomyces</taxon>
    </lineage>
</organism>
<keyword evidence="2" id="KW-1185">Reference proteome</keyword>
<evidence type="ECO:0000313" key="1">
    <source>
        <dbReference type="EMBL" id="PVE10854.1"/>
    </source>
</evidence>
<name>A0A2T7T6T6_9ACTN</name>
<gene>
    <name evidence="1" type="ORF">Y717_22955</name>
</gene>
<dbReference type="STRING" id="1440053.GCA_000718095_06944"/>
<evidence type="ECO:0008006" key="3">
    <source>
        <dbReference type="Google" id="ProtNLM"/>
    </source>
</evidence>
<protein>
    <recommendedName>
        <fullName evidence="3">DUF885 domain-containing protein</fullName>
    </recommendedName>
</protein>
<evidence type="ECO:0000313" key="2">
    <source>
        <dbReference type="Proteomes" id="UP000245992"/>
    </source>
</evidence>
<dbReference type="AlphaFoldDB" id="A0A2T7T6T6"/>